<proteinExistence type="predicted"/>
<evidence type="ECO:0008006" key="3">
    <source>
        <dbReference type="Google" id="ProtNLM"/>
    </source>
</evidence>
<dbReference type="AlphaFoldDB" id="A0AAD5XU37"/>
<accession>A0AAD5XU37</accession>
<dbReference type="PANTHER" id="PTHR21148">
    <property type="entry name" value="THIOREDOXIN DOMAIN-CONTAINING PROTEIN 9"/>
    <property type="match status" value="1"/>
</dbReference>
<protein>
    <recommendedName>
        <fullName evidence="3">Thioredoxin-like protein</fullName>
    </recommendedName>
</protein>
<organism evidence="1 2">
    <name type="scientific">Geranomyces variabilis</name>
    <dbReference type="NCBI Taxonomy" id="109894"/>
    <lineage>
        <taxon>Eukaryota</taxon>
        <taxon>Fungi</taxon>
        <taxon>Fungi incertae sedis</taxon>
        <taxon>Chytridiomycota</taxon>
        <taxon>Chytridiomycota incertae sedis</taxon>
        <taxon>Chytridiomycetes</taxon>
        <taxon>Spizellomycetales</taxon>
        <taxon>Powellomycetaceae</taxon>
        <taxon>Geranomyces</taxon>
    </lineage>
</organism>
<comment type="caution">
    <text evidence="1">The sequence shown here is derived from an EMBL/GenBank/DDBJ whole genome shotgun (WGS) entry which is preliminary data.</text>
</comment>
<dbReference type="CDD" id="cd02989">
    <property type="entry name" value="Phd_like_TxnDC9"/>
    <property type="match status" value="1"/>
</dbReference>
<dbReference type="Proteomes" id="UP001212152">
    <property type="component" value="Unassembled WGS sequence"/>
</dbReference>
<gene>
    <name evidence="1" type="ORF">HDU87_006026</name>
</gene>
<dbReference type="Gene3D" id="3.40.30.10">
    <property type="entry name" value="Glutaredoxin"/>
    <property type="match status" value="1"/>
</dbReference>
<name>A0AAD5XU37_9FUNG</name>
<dbReference type="EMBL" id="JADGJQ010000005">
    <property type="protein sequence ID" value="KAJ3183908.1"/>
    <property type="molecule type" value="Genomic_DNA"/>
</dbReference>
<reference evidence="1" key="1">
    <citation type="submission" date="2020-05" db="EMBL/GenBank/DDBJ databases">
        <title>Phylogenomic resolution of chytrid fungi.</title>
        <authorList>
            <person name="Stajich J.E."/>
            <person name="Amses K."/>
            <person name="Simmons R."/>
            <person name="Seto K."/>
            <person name="Myers J."/>
            <person name="Bonds A."/>
            <person name="Quandt C.A."/>
            <person name="Barry K."/>
            <person name="Liu P."/>
            <person name="Grigoriev I."/>
            <person name="Longcore J.E."/>
            <person name="James T.Y."/>
        </authorList>
    </citation>
    <scope>NUCLEOTIDE SEQUENCE</scope>
    <source>
        <strain evidence="1">JEL0379</strain>
    </source>
</reference>
<sequence>MNTHLDEDDSDEDELFRELERDDDTFLAVHREQRIDELKREMAKLEEARVMSHGTYETIATEKEVLEITTTTRNCVVHFAHKNFRRCQLMDTHLEALARLHPKTRFVRVDVENAPFLVEKLKVQVLPCVVPFIDGVSVDRLVGFELVGDADNVPTKNVEIWLRNTRVLDPPVSVGRAARKGIFGFPDAVEREDGSDDDY</sequence>
<evidence type="ECO:0000313" key="2">
    <source>
        <dbReference type="Proteomes" id="UP001212152"/>
    </source>
</evidence>
<dbReference type="SUPFAM" id="SSF52833">
    <property type="entry name" value="Thioredoxin-like"/>
    <property type="match status" value="1"/>
</dbReference>
<dbReference type="InterPro" id="IPR036249">
    <property type="entry name" value="Thioredoxin-like_sf"/>
</dbReference>
<evidence type="ECO:0000313" key="1">
    <source>
        <dbReference type="EMBL" id="KAJ3183908.1"/>
    </source>
</evidence>
<keyword evidence="2" id="KW-1185">Reference proteome</keyword>